<dbReference type="InterPro" id="IPR045584">
    <property type="entry name" value="Pilin-like"/>
</dbReference>
<dbReference type="EMBL" id="CP036271">
    <property type="protein sequence ID" value="QDT56576.1"/>
    <property type="molecule type" value="Genomic_DNA"/>
</dbReference>
<dbReference type="Pfam" id="PF07596">
    <property type="entry name" value="SBP_bac_10"/>
    <property type="match status" value="1"/>
</dbReference>
<sequence length="382" mass="40967">MESSQGRRRAHAVRAAFTLIELLVVIAIIAILIALLLPAVQQAREAARRTQCKNNMKQIGLAIHNYHDAHRVFPLSTTGSTPNGSGCGNGFYSWLALILPQMEQGNLHNSINFNVGMMDQCNLGYSADYARLTISNTHPNAKAAATTVSSFLCPSDPIASTPSMGSAMAAPGSYAANLGWPDRTTGPDGTLPPLQVQNGFLGTINPKSPGAAWQKPNVAMRDLTDGSSNTMAVAERLVNSLTTYQAWFGETMDYANAPESVLSYCGSSAGVARSLPFWVTYCGSVTAPDPTYTKVHGRGWISGWAFAANTYLQTMPINKRNCHLYGGEDYGMNIATPSSRHTGGVNALMGDGRVIFVNQNIDMRVWWALGSRNGGEAASLEQ</sequence>
<keyword evidence="1" id="KW-1133">Transmembrane helix</keyword>
<evidence type="ECO:0000313" key="4">
    <source>
        <dbReference type="Proteomes" id="UP000315700"/>
    </source>
</evidence>
<dbReference type="PANTHER" id="PTHR30093">
    <property type="entry name" value="GENERAL SECRETION PATHWAY PROTEIN G"/>
    <property type="match status" value="1"/>
</dbReference>
<evidence type="ECO:0000313" key="3">
    <source>
        <dbReference type="EMBL" id="QDT56576.1"/>
    </source>
</evidence>
<proteinExistence type="predicted"/>
<name>A0A517SKD5_9PLAN</name>
<dbReference type="OrthoDB" id="236690at2"/>
<keyword evidence="4" id="KW-1185">Reference proteome</keyword>
<dbReference type="Proteomes" id="UP000315700">
    <property type="component" value="Chromosome"/>
</dbReference>
<keyword evidence="1" id="KW-0472">Membrane</keyword>
<dbReference type="NCBIfam" id="TIGR04294">
    <property type="entry name" value="pre_pil_HX9DG"/>
    <property type="match status" value="1"/>
</dbReference>
<feature type="transmembrane region" description="Helical" evidence="1">
    <location>
        <begin position="12"/>
        <end position="37"/>
    </location>
</feature>
<evidence type="ECO:0000256" key="1">
    <source>
        <dbReference type="SAM" id="Phobius"/>
    </source>
</evidence>
<dbReference type="InterPro" id="IPR011453">
    <property type="entry name" value="DUF1559"/>
</dbReference>
<dbReference type="RefSeq" id="WP_145035144.1">
    <property type="nucleotide sequence ID" value="NZ_CP036271.1"/>
</dbReference>
<dbReference type="SUPFAM" id="SSF54523">
    <property type="entry name" value="Pili subunits"/>
    <property type="match status" value="1"/>
</dbReference>
<dbReference type="NCBIfam" id="TIGR02532">
    <property type="entry name" value="IV_pilin_GFxxxE"/>
    <property type="match status" value="1"/>
</dbReference>
<dbReference type="Pfam" id="PF07963">
    <property type="entry name" value="N_methyl"/>
    <property type="match status" value="1"/>
</dbReference>
<dbReference type="Gene3D" id="3.30.700.10">
    <property type="entry name" value="Glycoprotein, Type 4 Pilin"/>
    <property type="match status" value="1"/>
</dbReference>
<dbReference type="InterPro" id="IPR012902">
    <property type="entry name" value="N_methyl_site"/>
</dbReference>
<dbReference type="PANTHER" id="PTHR30093:SF2">
    <property type="entry name" value="TYPE II SECRETION SYSTEM PROTEIN H"/>
    <property type="match status" value="1"/>
</dbReference>
<reference evidence="3 4" key="1">
    <citation type="submission" date="2019-02" db="EMBL/GenBank/DDBJ databases">
        <title>Deep-cultivation of Planctomycetes and their phenomic and genomic characterization uncovers novel biology.</title>
        <authorList>
            <person name="Wiegand S."/>
            <person name="Jogler M."/>
            <person name="Boedeker C."/>
            <person name="Pinto D."/>
            <person name="Vollmers J."/>
            <person name="Rivas-Marin E."/>
            <person name="Kohn T."/>
            <person name="Peeters S.H."/>
            <person name="Heuer A."/>
            <person name="Rast P."/>
            <person name="Oberbeckmann S."/>
            <person name="Bunk B."/>
            <person name="Jeske O."/>
            <person name="Meyerdierks A."/>
            <person name="Storesund J.E."/>
            <person name="Kallscheuer N."/>
            <person name="Luecker S."/>
            <person name="Lage O.M."/>
            <person name="Pohl T."/>
            <person name="Merkel B.J."/>
            <person name="Hornburger P."/>
            <person name="Mueller R.-W."/>
            <person name="Bruemmer F."/>
            <person name="Labrenz M."/>
            <person name="Spormann A.M."/>
            <person name="Op den Camp H."/>
            <person name="Overmann J."/>
            <person name="Amann R."/>
            <person name="Jetten M.S.M."/>
            <person name="Mascher T."/>
            <person name="Medema M.H."/>
            <person name="Devos D.P."/>
            <person name="Kaster A.-K."/>
            <person name="Ovreas L."/>
            <person name="Rohde M."/>
            <person name="Galperin M.Y."/>
            <person name="Jogler C."/>
        </authorList>
    </citation>
    <scope>NUCLEOTIDE SEQUENCE [LARGE SCALE GENOMIC DNA]</scope>
    <source>
        <strain evidence="3 4">Pan44</strain>
    </source>
</reference>
<dbReference type="InterPro" id="IPR027558">
    <property type="entry name" value="Pre_pil_HX9DG_C"/>
</dbReference>
<feature type="domain" description="DUF1559" evidence="2">
    <location>
        <begin position="41"/>
        <end position="363"/>
    </location>
</feature>
<protein>
    <submittedName>
        <fullName evidence="3">Putative major pilin subunit</fullName>
    </submittedName>
</protein>
<gene>
    <name evidence="3" type="ORF">Pan44_46320</name>
</gene>
<dbReference type="KEGG" id="ccos:Pan44_46320"/>
<dbReference type="InParanoid" id="A0A517SKD5"/>
<dbReference type="AlphaFoldDB" id="A0A517SKD5"/>
<accession>A0A517SKD5</accession>
<organism evidence="3 4">
    <name type="scientific">Caulifigura coniformis</name>
    <dbReference type="NCBI Taxonomy" id="2527983"/>
    <lineage>
        <taxon>Bacteria</taxon>
        <taxon>Pseudomonadati</taxon>
        <taxon>Planctomycetota</taxon>
        <taxon>Planctomycetia</taxon>
        <taxon>Planctomycetales</taxon>
        <taxon>Planctomycetaceae</taxon>
        <taxon>Caulifigura</taxon>
    </lineage>
</organism>
<keyword evidence="1" id="KW-0812">Transmembrane</keyword>
<evidence type="ECO:0000259" key="2">
    <source>
        <dbReference type="Pfam" id="PF07596"/>
    </source>
</evidence>